<dbReference type="Proteomes" id="UP000537775">
    <property type="component" value="Unassembled WGS sequence"/>
</dbReference>
<dbReference type="InterPro" id="IPR036852">
    <property type="entry name" value="Peptidase_S8/S53_dom_sf"/>
</dbReference>
<feature type="signal peptide" evidence="7">
    <location>
        <begin position="1"/>
        <end position="23"/>
    </location>
</feature>
<evidence type="ECO:0000313" key="10">
    <source>
        <dbReference type="Proteomes" id="UP000537775"/>
    </source>
</evidence>
<keyword evidence="7" id="KW-0732">Signal</keyword>
<keyword evidence="6" id="KW-1133">Transmembrane helix</keyword>
<keyword evidence="6" id="KW-0472">Membrane</keyword>
<comment type="caution">
    <text evidence="9">The sequence shown here is derived from an EMBL/GenBank/DDBJ whole genome shotgun (WGS) entry which is preliminary data.</text>
</comment>
<keyword evidence="3 5" id="KW-0378">Hydrolase</keyword>
<evidence type="ECO:0000256" key="2">
    <source>
        <dbReference type="ARBA" id="ARBA00022670"/>
    </source>
</evidence>
<dbReference type="PANTHER" id="PTHR43806">
    <property type="entry name" value="PEPTIDASE S8"/>
    <property type="match status" value="1"/>
</dbReference>
<dbReference type="PROSITE" id="PS00138">
    <property type="entry name" value="SUBTILASE_SER"/>
    <property type="match status" value="1"/>
</dbReference>
<evidence type="ECO:0000256" key="6">
    <source>
        <dbReference type="SAM" id="Phobius"/>
    </source>
</evidence>
<keyword evidence="4 5" id="KW-0720">Serine protease</keyword>
<gene>
    <name evidence="9" type="ORF">HD594_002717</name>
</gene>
<accession>A0A7X0KVT4</accession>
<sequence>MRIAAALALAIGLALTASAPAAAATTPEATPQATTDDPVRAAEYWLADYGIEDAWEVTRGAGVRIAVIDTGIGRGPAEFAGAVVGGTDVSGVGSDDGRTPVGAVDANHGSWVASLAAGRGTGPDEGMIGVAPEAELLSVSVGFGTASSVPFSDQIAEAIRWSVDNGADIINLSLTTNTQDWDTSWDDAFLYAFDNDVVVVVAAGNRGSGTDTVGAPATIPGVLTVAGVDPDGRASVEASTQGISIGVSAPSEELIGVSADGRLVRWNGTSGAAPIVAGIAALVRSAHPELDANNVINRIIRTATPAGADGAGSVALYGYGLVDAYGAVTASVPLVSTNPMGSLEDWIRIYRRAEGVTLPEPTVAPVEIDPLPPADTVVKAASPLLPSQQTLVYGTVPLIVVTATAILVGLGVTAAVRRVRLASRAPSPRTHEEYSKS</sequence>
<name>A0A7X0KVT4_9MICO</name>
<evidence type="ECO:0000313" key="9">
    <source>
        <dbReference type="EMBL" id="MBB6392404.1"/>
    </source>
</evidence>
<evidence type="ECO:0000256" key="1">
    <source>
        <dbReference type="ARBA" id="ARBA00011073"/>
    </source>
</evidence>
<reference evidence="9 10" key="1">
    <citation type="submission" date="2020-08" db="EMBL/GenBank/DDBJ databases">
        <title>Sequencing the genomes of 1000 actinobacteria strains.</title>
        <authorList>
            <person name="Klenk H.-P."/>
        </authorList>
    </citation>
    <scope>NUCLEOTIDE SEQUENCE [LARGE SCALE GENOMIC DNA]</scope>
    <source>
        <strain evidence="9 10">DSM 12511</strain>
    </source>
</reference>
<proteinExistence type="inferred from homology"/>
<dbReference type="InterPro" id="IPR015500">
    <property type="entry name" value="Peptidase_S8_subtilisin-rel"/>
</dbReference>
<feature type="chain" id="PRO_5030601543" evidence="7">
    <location>
        <begin position="24"/>
        <end position="437"/>
    </location>
</feature>
<dbReference type="InterPro" id="IPR022398">
    <property type="entry name" value="Peptidase_S8_His-AS"/>
</dbReference>
<comment type="similarity">
    <text evidence="1 5">Belongs to the peptidase S8 family.</text>
</comment>
<dbReference type="RefSeq" id="WP_184751472.1">
    <property type="nucleotide sequence ID" value="NZ_BAAAJR010000013.1"/>
</dbReference>
<dbReference type="Pfam" id="PF00082">
    <property type="entry name" value="Peptidase_S8"/>
    <property type="match status" value="1"/>
</dbReference>
<feature type="transmembrane region" description="Helical" evidence="6">
    <location>
        <begin position="391"/>
        <end position="416"/>
    </location>
</feature>
<dbReference type="InterPro" id="IPR023828">
    <property type="entry name" value="Peptidase_S8_Ser-AS"/>
</dbReference>
<feature type="active site" description="Charge relay system" evidence="5">
    <location>
        <position position="69"/>
    </location>
</feature>
<dbReference type="EMBL" id="JACHML010000001">
    <property type="protein sequence ID" value="MBB6392404.1"/>
    <property type="molecule type" value="Genomic_DNA"/>
</dbReference>
<dbReference type="PANTHER" id="PTHR43806:SF11">
    <property type="entry name" value="CEREVISIN-RELATED"/>
    <property type="match status" value="1"/>
</dbReference>
<feature type="domain" description="Peptidase S8/S53" evidence="8">
    <location>
        <begin position="60"/>
        <end position="320"/>
    </location>
</feature>
<dbReference type="PROSITE" id="PS51892">
    <property type="entry name" value="SUBTILASE"/>
    <property type="match status" value="1"/>
</dbReference>
<organism evidence="9 10">
    <name type="scientific">Microbacterium thalassium</name>
    <dbReference type="NCBI Taxonomy" id="362649"/>
    <lineage>
        <taxon>Bacteria</taxon>
        <taxon>Bacillati</taxon>
        <taxon>Actinomycetota</taxon>
        <taxon>Actinomycetes</taxon>
        <taxon>Micrococcales</taxon>
        <taxon>Microbacteriaceae</taxon>
        <taxon>Microbacterium</taxon>
    </lineage>
</organism>
<dbReference type="InterPro" id="IPR050131">
    <property type="entry name" value="Peptidase_S8_subtilisin-like"/>
</dbReference>
<evidence type="ECO:0000256" key="4">
    <source>
        <dbReference type="ARBA" id="ARBA00022825"/>
    </source>
</evidence>
<evidence type="ECO:0000256" key="5">
    <source>
        <dbReference type="PROSITE-ProRule" id="PRU01240"/>
    </source>
</evidence>
<dbReference type="Gene3D" id="3.40.50.200">
    <property type="entry name" value="Peptidase S8/S53 domain"/>
    <property type="match status" value="1"/>
</dbReference>
<dbReference type="AlphaFoldDB" id="A0A7X0KVT4"/>
<dbReference type="GO" id="GO:0004252">
    <property type="term" value="F:serine-type endopeptidase activity"/>
    <property type="evidence" value="ECO:0007669"/>
    <property type="project" value="UniProtKB-UniRule"/>
</dbReference>
<keyword evidence="10" id="KW-1185">Reference proteome</keyword>
<evidence type="ECO:0000256" key="7">
    <source>
        <dbReference type="SAM" id="SignalP"/>
    </source>
</evidence>
<keyword evidence="6" id="KW-0812">Transmembrane</keyword>
<dbReference type="InterPro" id="IPR000209">
    <property type="entry name" value="Peptidase_S8/S53_dom"/>
</dbReference>
<feature type="active site" description="Charge relay system" evidence="5">
    <location>
        <position position="108"/>
    </location>
</feature>
<dbReference type="GO" id="GO:0006508">
    <property type="term" value="P:proteolysis"/>
    <property type="evidence" value="ECO:0007669"/>
    <property type="project" value="UniProtKB-KW"/>
</dbReference>
<dbReference type="SUPFAM" id="SSF52743">
    <property type="entry name" value="Subtilisin-like"/>
    <property type="match status" value="1"/>
</dbReference>
<dbReference type="PRINTS" id="PR00723">
    <property type="entry name" value="SUBTILISIN"/>
</dbReference>
<evidence type="ECO:0000259" key="8">
    <source>
        <dbReference type="Pfam" id="PF00082"/>
    </source>
</evidence>
<evidence type="ECO:0000256" key="3">
    <source>
        <dbReference type="ARBA" id="ARBA00022801"/>
    </source>
</evidence>
<keyword evidence="2 5" id="KW-0645">Protease</keyword>
<protein>
    <submittedName>
        <fullName evidence="9">Subtilisin family serine protease</fullName>
    </submittedName>
</protein>
<dbReference type="PROSITE" id="PS00137">
    <property type="entry name" value="SUBTILASE_HIS"/>
    <property type="match status" value="1"/>
</dbReference>
<feature type="active site" description="Charge relay system" evidence="5">
    <location>
        <position position="270"/>
    </location>
</feature>